<keyword evidence="2" id="KW-0812">Transmembrane</keyword>
<keyword evidence="2" id="KW-1133">Transmembrane helix</keyword>
<sequence>MCRRTARYEGGVVDTPEEEMPQEVTVRRLGSEGAELAVFEFQGKLRELMMSSLREAYLATGNYVSDARSVSPQGALSLAVAGAATGATALSAAFSSTLFMATANPATLMTLGNGVGSAVMGAGGIVAQAPFIAVASSLPVVAPILAVLALNTAVMMQQFKQVDRKLDTIKSALDKAIARTEATHAGELLAASRTVDDVYRQYGLEGSFSNDMLVRLALAERDVRALAARFRQLVEARSATNVDDLKEVQQANYDAHSAMLASFVELRISYLRVCVDMQENPKSVASSTEYLKAVIDDGIVFWQQLQDRSRALKDEIGQLEAKLQDMNWAARNFPGGEGATLEKELARRNTAYRATMESEREIMSEFHSLIESARTTRKALETSEPTNGATSPTLVYWKDETGEHSFVTDKNLIS</sequence>
<proteinExistence type="predicted"/>
<dbReference type="RefSeq" id="WP_131293831.1">
    <property type="nucleotide sequence ID" value="NZ_SJKA01000012.1"/>
</dbReference>
<organism evidence="3 4">
    <name type="scientific">Kribbella sindirgiensis</name>
    <dbReference type="NCBI Taxonomy" id="1124744"/>
    <lineage>
        <taxon>Bacteria</taxon>
        <taxon>Bacillati</taxon>
        <taxon>Actinomycetota</taxon>
        <taxon>Actinomycetes</taxon>
        <taxon>Propionibacteriales</taxon>
        <taxon>Kribbellaceae</taxon>
        <taxon>Kribbella</taxon>
    </lineage>
</organism>
<feature type="coiled-coil region" evidence="1">
    <location>
        <begin position="302"/>
        <end position="329"/>
    </location>
</feature>
<keyword evidence="1" id="KW-0175">Coiled coil</keyword>
<evidence type="ECO:0000256" key="2">
    <source>
        <dbReference type="SAM" id="Phobius"/>
    </source>
</evidence>
<reference evidence="3 4" key="1">
    <citation type="submission" date="2019-02" db="EMBL/GenBank/DDBJ databases">
        <title>Kribbella capetownensis sp. nov. and Kribbella speibonae sp. nov., isolated from soil.</title>
        <authorList>
            <person name="Curtis S.M."/>
            <person name="Norton I."/>
            <person name="Everest G.J."/>
            <person name="Meyers P.R."/>
        </authorList>
    </citation>
    <scope>NUCLEOTIDE SEQUENCE [LARGE SCALE GENOMIC DNA]</scope>
    <source>
        <strain evidence="3 4">DSM 27082</strain>
    </source>
</reference>
<feature type="transmembrane region" description="Helical" evidence="2">
    <location>
        <begin position="75"/>
        <end position="94"/>
    </location>
</feature>
<comment type="caution">
    <text evidence="3">The sequence shown here is derived from an EMBL/GenBank/DDBJ whole genome shotgun (WGS) entry which is preliminary data.</text>
</comment>
<feature type="transmembrane region" description="Helical" evidence="2">
    <location>
        <begin position="106"/>
        <end position="125"/>
    </location>
</feature>
<feature type="transmembrane region" description="Helical" evidence="2">
    <location>
        <begin position="131"/>
        <end position="154"/>
    </location>
</feature>
<protein>
    <submittedName>
        <fullName evidence="3">Uncharacterized protein</fullName>
    </submittedName>
</protein>
<evidence type="ECO:0000313" key="3">
    <source>
        <dbReference type="EMBL" id="TCC28471.1"/>
    </source>
</evidence>
<accession>A0A4R0I6G3</accession>
<gene>
    <name evidence="3" type="ORF">E0H50_29675</name>
</gene>
<keyword evidence="2" id="KW-0472">Membrane</keyword>
<keyword evidence="4" id="KW-1185">Reference proteome</keyword>
<evidence type="ECO:0000256" key="1">
    <source>
        <dbReference type="SAM" id="Coils"/>
    </source>
</evidence>
<dbReference type="Proteomes" id="UP000292695">
    <property type="component" value="Unassembled WGS sequence"/>
</dbReference>
<evidence type="ECO:0000313" key="4">
    <source>
        <dbReference type="Proteomes" id="UP000292695"/>
    </source>
</evidence>
<dbReference type="EMBL" id="SJKA01000012">
    <property type="protein sequence ID" value="TCC28471.1"/>
    <property type="molecule type" value="Genomic_DNA"/>
</dbReference>
<dbReference type="OrthoDB" id="5102422at2"/>
<dbReference type="AlphaFoldDB" id="A0A4R0I6G3"/>
<name>A0A4R0I6G3_9ACTN</name>